<keyword evidence="14" id="KW-1185">Reference proteome</keyword>
<evidence type="ECO:0000313" key="13">
    <source>
        <dbReference type="EMBL" id="KAH9835435.1"/>
    </source>
</evidence>
<dbReference type="PANTHER" id="PTHR11709:SF361">
    <property type="entry name" value="IRON TRANSPORT MULTICOPPER OXIDASE FET3"/>
    <property type="match status" value="1"/>
</dbReference>
<dbReference type="InterPro" id="IPR045087">
    <property type="entry name" value="Cu-oxidase_fam"/>
</dbReference>
<evidence type="ECO:0000256" key="1">
    <source>
        <dbReference type="ARBA" id="ARBA00010609"/>
    </source>
</evidence>
<dbReference type="InterPro" id="IPR008972">
    <property type="entry name" value="Cupredoxin"/>
</dbReference>
<feature type="transmembrane region" description="Helical" evidence="8">
    <location>
        <begin position="602"/>
        <end position="624"/>
    </location>
</feature>
<evidence type="ECO:0000256" key="4">
    <source>
        <dbReference type="ARBA" id="ARBA00023002"/>
    </source>
</evidence>
<evidence type="ECO:0000256" key="2">
    <source>
        <dbReference type="ARBA" id="ARBA00022723"/>
    </source>
</evidence>
<dbReference type="Proteomes" id="UP000814176">
    <property type="component" value="Unassembled WGS sequence"/>
</dbReference>
<dbReference type="InterPro" id="IPR011707">
    <property type="entry name" value="Cu-oxidase-like_N"/>
</dbReference>
<dbReference type="PROSITE" id="PS00080">
    <property type="entry name" value="MULTICOPPER_OXIDASE2"/>
    <property type="match status" value="1"/>
</dbReference>
<name>A0ABQ8KDK4_9APHY</name>
<dbReference type="InterPro" id="IPR033138">
    <property type="entry name" value="Cu_oxidase_CS"/>
</dbReference>
<feature type="chain" id="PRO_5047480949" evidence="9">
    <location>
        <begin position="21"/>
        <end position="667"/>
    </location>
</feature>
<dbReference type="RefSeq" id="XP_047777868.1">
    <property type="nucleotide sequence ID" value="XM_047921650.1"/>
</dbReference>
<dbReference type="InterPro" id="IPR011706">
    <property type="entry name" value="Cu-oxidase_C"/>
</dbReference>
<evidence type="ECO:0000256" key="9">
    <source>
        <dbReference type="SAM" id="SignalP"/>
    </source>
</evidence>
<dbReference type="CDD" id="cd13877">
    <property type="entry name" value="CuRO_2_Fet3p_like"/>
    <property type="match status" value="1"/>
</dbReference>
<dbReference type="InterPro" id="IPR044130">
    <property type="entry name" value="CuRO_2_Fet3-like"/>
</dbReference>
<sequence length="667" mass="72597">MRSAACTLLALLSAASPALAGVKEVWWNVTYVENANPDGLFPRSAVGVNGTWPPPPIVINTTDSLVLHTTNSLSDPLTVHHHGMFFNSTSWMDGAMGVSSCGIPPGESFTYVVPINSSNQHGTYWAHAHSNGQYVDGLRTVLIIQPENETYAYDEEYTITIGDWYHDQHSVLINQFINIANPGGAEPVPSVSQCLSHVRSAKLMHVTRAEAPLMYFSQGESYLPPKEGSSPSGSTAGTGFNENATMSFEPGKTYRLRIANTGAFGGFYFWIDGHDMQIIEADGIETKPYTISQLNIGVAQRYSVLVTAKNDTSSNYAIHAAFDTTMFDTVPDDLNPNATSYIIYDSSSPTVEGTVDEFLSTPDIDLVPINPVPMQPSNANLTVTFEFDTMNDGTNHAVFYGAYNDDSFDSVTYNSPLTPAVMSALTLGDNATTSAAYGPLSFVVDHLQVLDITLRNADTGKHPFHLHGHVMQIVNFAEDYTSDDPALNPPINESQTNPMRRDTVLAPPGGAYTFRIIMDNPGVWFFHCHIEWHLESGLAIQIIEAPLQMQERNSLPSVLNDQCATLGLPYSGNAAGYASVTDLNGLPAGPWVQNNGWHSKAIGAMAGCVLTAVLGMATVVWYALGGHISEAEIEYEERLRIEAKAERGRFFGLAKKVKGLRVRPRTD</sequence>
<dbReference type="EMBL" id="JADCUA010000013">
    <property type="protein sequence ID" value="KAH9835435.1"/>
    <property type="molecule type" value="Genomic_DNA"/>
</dbReference>
<evidence type="ECO:0000256" key="3">
    <source>
        <dbReference type="ARBA" id="ARBA00022729"/>
    </source>
</evidence>
<keyword evidence="5" id="KW-0186">Copper</keyword>
<evidence type="ECO:0000256" key="7">
    <source>
        <dbReference type="ARBA" id="ARBA00023180"/>
    </source>
</evidence>
<feature type="signal peptide" evidence="9">
    <location>
        <begin position="1"/>
        <end position="20"/>
    </location>
</feature>
<evidence type="ECO:0000259" key="10">
    <source>
        <dbReference type="Pfam" id="PF00394"/>
    </source>
</evidence>
<keyword evidence="3 9" id="KW-0732">Signal</keyword>
<feature type="domain" description="Plastocyanin-like" evidence="12">
    <location>
        <begin position="33"/>
        <end position="148"/>
    </location>
</feature>
<keyword evidence="8" id="KW-0472">Membrane</keyword>
<keyword evidence="2" id="KW-0479">Metal-binding</keyword>
<dbReference type="Pfam" id="PF00394">
    <property type="entry name" value="Cu-oxidase"/>
    <property type="match status" value="1"/>
</dbReference>
<comment type="similarity">
    <text evidence="1">Belongs to the multicopper oxidase family.</text>
</comment>
<gene>
    <name evidence="13" type="ORF">C8Q71DRAFT_724732</name>
</gene>
<dbReference type="Pfam" id="PF07731">
    <property type="entry name" value="Cu-oxidase_2"/>
    <property type="match status" value="1"/>
</dbReference>
<keyword evidence="6" id="KW-1015">Disulfide bond</keyword>
<evidence type="ECO:0000256" key="8">
    <source>
        <dbReference type="SAM" id="Phobius"/>
    </source>
</evidence>
<evidence type="ECO:0000259" key="11">
    <source>
        <dbReference type="Pfam" id="PF07731"/>
    </source>
</evidence>
<dbReference type="PROSITE" id="PS00079">
    <property type="entry name" value="MULTICOPPER_OXIDASE1"/>
    <property type="match status" value="1"/>
</dbReference>
<keyword evidence="7" id="KW-0325">Glycoprotein</keyword>
<dbReference type="Gene3D" id="2.60.40.420">
    <property type="entry name" value="Cupredoxins - blue copper proteins"/>
    <property type="match status" value="3"/>
</dbReference>
<evidence type="ECO:0000256" key="6">
    <source>
        <dbReference type="ARBA" id="ARBA00023157"/>
    </source>
</evidence>
<comment type="caution">
    <text evidence="13">The sequence shown here is derived from an EMBL/GenBank/DDBJ whole genome shotgun (WGS) entry which is preliminary data.</text>
</comment>
<evidence type="ECO:0000313" key="14">
    <source>
        <dbReference type="Proteomes" id="UP000814176"/>
    </source>
</evidence>
<keyword evidence="8" id="KW-0812">Transmembrane</keyword>
<organism evidence="13 14">
    <name type="scientific">Rhodofomes roseus</name>
    <dbReference type="NCBI Taxonomy" id="34475"/>
    <lineage>
        <taxon>Eukaryota</taxon>
        <taxon>Fungi</taxon>
        <taxon>Dikarya</taxon>
        <taxon>Basidiomycota</taxon>
        <taxon>Agaricomycotina</taxon>
        <taxon>Agaricomycetes</taxon>
        <taxon>Polyporales</taxon>
        <taxon>Rhodofomes</taxon>
    </lineage>
</organism>
<evidence type="ECO:0000259" key="12">
    <source>
        <dbReference type="Pfam" id="PF07732"/>
    </source>
</evidence>
<accession>A0ABQ8KDK4</accession>
<dbReference type="InterPro" id="IPR001117">
    <property type="entry name" value="Cu-oxidase_2nd"/>
</dbReference>
<keyword evidence="4" id="KW-0560">Oxidoreductase</keyword>
<evidence type="ECO:0000256" key="5">
    <source>
        <dbReference type="ARBA" id="ARBA00023008"/>
    </source>
</evidence>
<keyword evidence="8" id="KW-1133">Transmembrane helix</keyword>
<protein>
    <submittedName>
        <fullName evidence="13">Fet3 ferroxidase protein</fullName>
    </submittedName>
</protein>
<feature type="domain" description="Plastocyanin-like" evidence="10">
    <location>
        <begin position="155"/>
        <end position="346"/>
    </location>
</feature>
<dbReference type="SUPFAM" id="SSF49503">
    <property type="entry name" value="Cupredoxins"/>
    <property type="match status" value="3"/>
</dbReference>
<dbReference type="GeneID" id="72002382"/>
<dbReference type="PANTHER" id="PTHR11709">
    <property type="entry name" value="MULTI-COPPER OXIDASE"/>
    <property type="match status" value="1"/>
</dbReference>
<feature type="domain" description="Plastocyanin-like" evidence="11">
    <location>
        <begin position="437"/>
        <end position="546"/>
    </location>
</feature>
<reference evidence="13 14" key="1">
    <citation type="journal article" date="2021" name="Environ. Microbiol.">
        <title>Gene family expansions and transcriptome signatures uncover fungal adaptations to wood decay.</title>
        <authorList>
            <person name="Hage H."/>
            <person name="Miyauchi S."/>
            <person name="Viragh M."/>
            <person name="Drula E."/>
            <person name="Min B."/>
            <person name="Chaduli D."/>
            <person name="Navarro D."/>
            <person name="Favel A."/>
            <person name="Norest M."/>
            <person name="Lesage-Meessen L."/>
            <person name="Balint B."/>
            <person name="Merenyi Z."/>
            <person name="de Eugenio L."/>
            <person name="Morin E."/>
            <person name="Martinez A.T."/>
            <person name="Baldrian P."/>
            <person name="Stursova M."/>
            <person name="Martinez M.J."/>
            <person name="Novotny C."/>
            <person name="Magnuson J.K."/>
            <person name="Spatafora J.W."/>
            <person name="Maurice S."/>
            <person name="Pangilinan J."/>
            <person name="Andreopoulos W."/>
            <person name="LaButti K."/>
            <person name="Hundley H."/>
            <person name="Na H."/>
            <person name="Kuo A."/>
            <person name="Barry K."/>
            <person name="Lipzen A."/>
            <person name="Henrissat B."/>
            <person name="Riley R."/>
            <person name="Ahrendt S."/>
            <person name="Nagy L.G."/>
            <person name="Grigoriev I.V."/>
            <person name="Martin F."/>
            <person name="Rosso M.N."/>
        </authorList>
    </citation>
    <scope>NUCLEOTIDE SEQUENCE [LARGE SCALE GENOMIC DNA]</scope>
    <source>
        <strain evidence="13 14">CIRM-BRFM 1785</strain>
    </source>
</reference>
<dbReference type="Pfam" id="PF07732">
    <property type="entry name" value="Cu-oxidase_3"/>
    <property type="match status" value="1"/>
</dbReference>
<dbReference type="InterPro" id="IPR002355">
    <property type="entry name" value="Cu_oxidase_Cu_BS"/>
</dbReference>
<proteinExistence type="inferred from homology"/>